<organism evidence="2 3">
    <name type="scientific">Ruminococcus bromii</name>
    <dbReference type="NCBI Taxonomy" id="40518"/>
    <lineage>
        <taxon>Bacteria</taxon>
        <taxon>Bacillati</taxon>
        <taxon>Bacillota</taxon>
        <taxon>Clostridia</taxon>
        <taxon>Eubacteriales</taxon>
        <taxon>Oscillospiraceae</taxon>
        <taxon>Ruminococcus</taxon>
    </lineage>
</organism>
<dbReference type="PANTHER" id="PTHR41373">
    <property type="entry name" value="DUF2156 DOMAIN-CONTAINING PROTEIN"/>
    <property type="match status" value="1"/>
</dbReference>
<dbReference type="InterPro" id="IPR016732">
    <property type="entry name" value="UCP018688"/>
</dbReference>
<dbReference type="RefSeq" id="WP_101028902.1">
    <property type="nucleotide sequence ID" value="NZ_CABMMZ010000040.1"/>
</dbReference>
<dbReference type="AlphaFoldDB" id="A0A2N0UWE1"/>
<dbReference type="Proteomes" id="UP000233425">
    <property type="component" value="Unassembled WGS sequence"/>
</dbReference>
<dbReference type="Pfam" id="PF09924">
    <property type="entry name" value="LPG_synthase_C"/>
    <property type="match status" value="1"/>
</dbReference>
<dbReference type="PIRSF" id="PIRSF018688">
    <property type="entry name" value="UCP018688"/>
    <property type="match status" value="1"/>
</dbReference>
<dbReference type="SUPFAM" id="SSF55729">
    <property type="entry name" value="Acyl-CoA N-acyltransferases (Nat)"/>
    <property type="match status" value="2"/>
</dbReference>
<feature type="domain" description="Phosphatidylglycerol lysyltransferase C-terminal" evidence="1">
    <location>
        <begin position="26"/>
        <end position="291"/>
    </location>
</feature>
<evidence type="ECO:0000313" key="2">
    <source>
        <dbReference type="EMBL" id="PKD31324.1"/>
    </source>
</evidence>
<evidence type="ECO:0000313" key="3">
    <source>
        <dbReference type="Proteomes" id="UP000233425"/>
    </source>
</evidence>
<dbReference type="InterPro" id="IPR016181">
    <property type="entry name" value="Acyl_CoA_acyltransferase"/>
</dbReference>
<accession>A0A2N0UWE1</accession>
<evidence type="ECO:0000259" key="1">
    <source>
        <dbReference type="Pfam" id="PF09924"/>
    </source>
</evidence>
<dbReference type="EMBL" id="NNSR01000040">
    <property type="protein sequence ID" value="PKD31324.1"/>
    <property type="molecule type" value="Genomic_DNA"/>
</dbReference>
<dbReference type="InterPro" id="IPR024320">
    <property type="entry name" value="LPG_synthase_C"/>
</dbReference>
<keyword evidence="3" id="KW-1185">Reference proteome</keyword>
<dbReference type="Gene3D" id="3.40.630.30">
    <property type="match status" value="1"/>
</dbReference>
<sequence length="296" mass="34416">MLSFKKIEQSDINELKKYYDYDECMGCDTNLLNAYLWRNEYNIKFAFYDDTIVKVYCNPDESVWGYCMPTGKNIKGALEEVFKDAEERNGNLQIVMLTNGNRAMLETMFPGKFDYVRSPENQDYIYTSRDLATLAGKRFHAKRNHISKFYRTYTDTRFETLSDSNIPDALTVAKLWCAENDTDPEASSEIMAIREMCDLKDEYNVKGAVLYVDSKPVAMTLGSEISPKVYDINFEKALREYDGVYAVINNEFAKTLTQYEYINREEDMGLEGLKKSKLSYNPVIILDRWNAIPKKR</sequence>
<comment type="caution">
    <text evidence="2">The sequence shown here is derived from an EMBL/GenBank/DDBJ whole genome shotgun (WGS) entry which is preliminary data.</text>
</comment>
<name>A0A2N0UWE1_9FIRM</name>
<dbReference type="PANTHER" id="PTHR41373:SF1">
    <property type="entry name" value="PHOSPHATIDYLGLYCEROL LYSYLTRANSFERASE C-TERMINAL DOMAIN-CONTAINING PROTEIN"/>
    <property type="match status" value="1"/>
</dbReference>
<reference evidence="2" key="1">
    <citation type="journal article" date="2018" name="Environ. Microbiol.">
        <title>Sporulation capability and amylosome conservation among diverse human colonic and rumen isolates of the keystone starch-degrader Ruminococcus bromii.</title>
        <authorList>
            <person name="Mukhopadhya I."/>
            <person name="Morais S."/>
            <person name="Laverde-Gomez J."/>
            <person name="Sheridan P.O."/>
            <person name="Walker A.W."/>
            <person name="Kelly W."/>
            <person name="Klieve A.V."/>
            <person name="Ouwerkerk D."/>
            <person name="Duncan S.H."/>
            <person name="Louis P."/>
            <person name="Koropatkin N."/>
            <person name="Cockburn D."/>
            <person name="Kibler R."/>
            <person name="Cooper P.J."/>
            <person name="Sandoval C."/>
            <person name="Crost E."/>
            <person name="Juge N."/>
            <person name="Bayer E.A."/>
            <person name="Flint H.J."/>
        </authorList>
    </citation>
    <scope>NUCLEOTIDE SEQUENCE [LARGE SCALE GENOMIC DNA]</scope>
    <source>
        <strain evidence="2">ATCC 27255</strain>
    </source>
</reference>
<proteinExistence type="predicted"/>
<protein>
    <recommendedName>
        <fullName evidence="1">Phosphatidylglycerol lysyltransferase C-terminal domain-containing protein</fullName>
    </recommendedName>
</protein>
<gene>
    <name evidence="2" type="ORF">RBATCC27255_00845</name>
</gene>